<dbReference type="EMBL" id="AP025314">
    <property type="protein sequence ID" value="BDD08386.1"/>
    <property type="molecule type" value="Genomic_DNA"/>
</dbReference>
<organism evidence="1 2">
    <name type="scientific">Fulvitalea axinellae</name>
    <dbReference type="NCBI Taxonomy" id="1182444"/>
    <lineage>
        <taxon>Bacteria</taxon>
        <taxon>Pseudomonadati</taxon>
        <taxon>Bacteroidota</taxon>
        <taxon>Cytophagia</taxon>
        <taxon>Cytophagales</taxon>
        <taxon>Persicobacteraceae</taxon>
        <taxon>Fulvitalea</taxon>
    </lineage>
</organism>
<gene>
    <name evidence="1" type="ORF">FUAX_08180</name>
</gene>
<proteinExistence type="predicted"/>
<evidence type="ECO:0000313" key="1">
    <source>
        <dbReference type="EMBL" id="BDD08386.1"/>
    </source>
</evidence>
<name>A0AAU9CHU2_9BACT</name>
<evidence type="ECO:0000313" key="2">
    <source>
        <dbReference type="Proteomes" id="UP001348817"/>
    </source>
</evidence>
<accession>A0AAU9CHU2</accession>
<dbReference type="Proteomes" id="UP001348817">
    <property type="component" value="Chromosome"/>
</dbReference>
<dbReference type="SUPFAM" id="SSF52402">
    <property type="entry name" value="Adenine nucleotide alpha hydrolases-like"/>
    <property type="match status" value="1"/>
</dbReference>
<dbReference type="RefSeq" id="WP_338393650.1">
    <property type="nucleotide sequence ID" value="NZ_AP025314.1"/>
</dbReference>
<dbReference type="CDD" id="cd00293">
    <property type="entry name" value="USP-like"/>
    <property type="match status" value="1"/>
</dbReference>
<dbReference type="KEGG" id="fax:FUAX_08180"/>
<dbReference type="AlphaFoldDB" id="A0AAU9CHU2"/>
<protein>
    <recommendedName>
        <fullName evidence="3">Universal stress protein</fullName>
    </recommendedName>
</protein>
<evidence type="ECO:0008006" key="3">
    <source>
        <dbReference type="Google" id="ProtNLM"/>
    </source>
</evidence>
<keyword evidence="2" id="KW-1185">Reference proteome</keyword>
<dbReference type="Gene3D" id="3.40.50.12370">
    <property type="match status" value="1"/>
</dbReference>
<reference evidence="1 2" key="1">
    <citation type="submission" date="2021-12" db="EMBL/GenBank/DDBJ databases">
        <title>Genome sequencing of bacteria with rrn-lacking chromosome and rrn-plasmid.</title>
        <authorList>
            <person name="Anda M."/>
            <person name="Iwasaki W."/>
        </authorList>
    </citation>
    <scope>NUCLEOTIDE SEQUENCE [LARGE SCALE GENOMIC DNA]</scope>
    <source>
        <strain evidence="1 2">DSM 100852</strain>
    </source>
</reference>
<sequence length="275" mass="30761">MSRVLVALDDSSGFTNSITHFAHGFYDSPEKQCFVGLLAQNIAYAEPRVSKLLVQEKKKNLLSPGDKQKVDALAGFRRSISEAGLSYEVHNNLSLDARGIINQSHFADLLMLSYQAGFQFVTEDQDSSVLYSILKEARCPVLLLPDDFQGIDNVVFAYDGKDSSIYAIREFTQLYGKRLRDKEVTILTIDPTAEAEIAHEKLILGYLQHHYSNVGVKRLTADDTSEEIYRFSSSLQNPVVVMGAYGRSHLSHLMAPSVAKNIIFKKSLPLFIAHR</sequence>